<gene>
    <name evidence="1" type="ORF">CO110_07135</name>
</gene>
<evidence type="ECO:0000313" key="2">
    <source>
        <dbReference type="Proteomes" id="UP000231366"/>
    </source>
</evidence>
<dbReference type="Proteomes" id="UP000231366">
    <property type="component" value="Unassembled WGS sequence"/>
</dbReference>
<protein>
    <submittedName>
        <fullName evidence="1">Uncharacterized protein</fullName>
    </submittedName>
</protein>
<evidence type="ECO:0000313" key="1">
    <source>
        <dbReference type="EMBL" id="PJB29190.1"/>
    </source>
</evidence>
<name>A0A2M8ASK6_9BACT</name>
<dbReference type="AlphaFoldDB" id="A0A2M8ASK6"/>
<proteinExistence type="predicted"/>
<accession>A0A2M8ASK6</accession>
<sequence length="86" mass="9777">MNAITPINGLDTQFDKILNYQTRKNAVQLSGVQTNTTDIAPPFSIPSSEVQVQSTDNEKDFELRKERLREASYNLEAIFVNMLLDE</sequence>
<dbReference type="EMBL" id="PFUI01000183">
    <property type="protein sequence ID" value="PJB29190.1"/>
    <property type="molecule type" value="Genomic_DNA"/>
</dbReference>
<feature type="non-terminal residue" evidence="1">
    <location>
        <position position="86"/>
    </location>
</feature>
<comment type="caution">
    <text evidence="1">The sequence shown here is derived from an EMBL/GenBank/DDBJ whole genome shotgun (WGS) entry which is preliminary data.</text>
</comment>
<reference evidence="2" key="1">
    <citation type="submission" date="2017-09" db="EMBL/GenBank/DDBJ databases">
        <title>Depth-based differentiation of microbial function through sediment-hosted aquifers and enrichment of novel symbionts in the deep terrestrial subsurface.</title>
        <authorList>
            <person name="Probst A.J."/>
            <person name="Ladd B."/>
            <person name="Jarett J.K."/>
            <person name="Geller-Mcgrath D.E."/>
            <person name="Sieber C.M.K."/>
            <person name="Emerson J.B."/>
            <person name="Anantharaman K."/>
            <person name="Thomas B.C."/>
            <person name="Malmstrom R."/>
            <person name="Stieglmeier M."/>
            <person name="Klingl A."/>
            <person name="Woyke T."/>
            <person name="Ryan C.M."/>
            <person name="Banfield J.F."/>
        </authorList>
    </citation>
    <scope>NUCLEOTIDE SEQUENCE [LARGE SCALE GENOMIC DNA]</scope>
</reference>
<organism evidence="1 2">
    <name type="scientific">Candidatus Desantisbacteria bacterium CG_4_9_14_3_um_filter_40_11</name>
    <dbReference type="NCBI Taxonomy" id="1974546"/>
    <lineage>
        <taxon>Bacteria</taxon>
        <taxon>Candidatus Desantisiibacteriota</taxon>
    </lineage>
</organism>